<dbReference type="OrthoDB" id="2363873at2759"/>
<reference evidence="6 7" key="1">
    <citation type="submission" date="2019-09" db="EMBL/GenBank/DDBJ databases">
        <title>Bird 10,000 Genomes (B10K) Project - Family phase.</title>
        <authorList>
            <person name="Zhang G."/>
        </authorList>
    </citation>
    <scope>NUCLEOTIDE SEQUENCE [LARGE SCALE GENOMIC DNA]</scope>
    <source>
        <strain evidence="6">B10K-MSB-42743</strain>
        <tissue evidence="6">Heart</tissue>
    </source>
</reference>
<gene>
    <name evidence="6" type="primary">Pafah2</name>
    <name evidence="6" type="ORF">CRYSOU_R02137</name>
</gene>
<protein>
    <recommendedName>
        <fullName evidence="1">1-alkyl-2-acetylglycerophosphocholine esterase</fullName>
        <ecNumber evidence="1">3.1.1.47</ecNumber>
    </recommendedName>
</protein>
<dbReference type="EC" id="3.1.1.47" evidence="1"/>
<keyword evidence="2 6" id="KW-0378">Hydrolase</keyword>
<feature type="region of interest" description="Disordered" evidence="5">
    <location>
        <begin position="28"/>
        <end position="55"/>
    </location>
</feature>
<feature type="non-terminal residue" evidence="6">
    <location>
        <position position="298"/>
    </location>
</feature>
<dbReference type="PANTHER" id="PTHR10272:SF6">
    <property type="entry name" value="PLATELET-ACTIVATING FACTOR ACETYLHYDROLASE 2, CYTOPLASMIC"/>
    <property type="match status" value="1"/>
</dbReference>
<comment type="caution">
    <text evidence="6">The sequence shown here is derived from an EMBL/GenBank/DDBJ whole genome shotgun (WGS) entry which is preliminary data.</text>
</comment>
<dbReference type="Pfam" id="PF03403">
    <property type="entry name" value="PAF-AH_p_II"/>
    <property type="match status" value="2"/>
</dbReference>
<dbReference type="GO" id="GO:0016042">
    <property type="term" value="P:lipid catabolic process"/>
    <property type="evidence" value="ECO:0007669"/>
    <property type="project" value="UniProtKB-KW"/>
</dbReference>
<dbReference type="PANTHER" id="PTHR10272">
    <property type="entry name" value="PLATELET-ACTIVATING FACTOR ACETYLHYDROLASE"/>
    <property type="match status" value="1"/>
</dbReference>
<dbReference type="EMBL" id="VWPX01005410">
    <property type="protein sequence ID" value="NWI11485.1"/>
    <property type="molecule type" value="Genomic_DNA"/>
</dbReference>
<evidence type="ECO:0000313" key="6">
    <source>
        <dbReference type="EMBL" id="NWI11485.1"/>
    </source>
</evidence>
<dbReference type="SUPFAM" id="SSF53474">
    <property type="entry name" value="alpha/beta-Hydrolases"/>
    <property type="match status" value="1"/>
</dbReference>
<proteinExistence type="predicted"/>
<evidence type="ECO:0000256" key="5">
    <source>
        <dbReference type="SAM" id="MobiDB-lite"/>
    </source>
</evidence>
<feature type="compositionally biased region" description="Pro residues" evidence="5">
    <location>
        <begin position="30"/>
        <end position="45"/>
    </location>
</feature>
<dbReference type="Proteomes" id="UP000545332">
    <property type="component" value="Unassembled WGS sequence"/>
</dbReference>
<evidence type="ECO:0000313" key="7">
    <source>
        <dbReference type="Proteomes" id="UP000545332"/>
    </source>
</evidence>
<evidence type="ECO:0000256" key="1">
    <source>
        <dbReference type="ARBA" id="ARBA00013201"/>
    </source>
</evidence>
<organism evidence="6 7">
    <name type="scientific">Crypturellus soui</name>
    <dbReference type="NCBI Taxonomy" id="458187"/>
    <lineage>
        <taxon>Eukaryota</taxon>
        <taxon>Metazoa</taxon>
        <taxon>Chordata</taxon>
        <taxon>Craniata</taxon>
        <taxon>Vertebrata</taxon>
        <taxon>Euteleostomi</taxon>
        <taxon>Archelosauria</taxon>
        <taxon>Archosauria</taxon>
        <taxon>Dinosauria</taxon>
        <taxon>Saurischia</taxon>
        <taxon>Theropoda</taxon>
        <taxon>Coelurosauria</taxon>
        <taxon>Aves</taxon>
        <taxon>Palaeognathae</taxon>
        <taxon>Tinamiformes</taxon>
        <taxon>Tinamidae</taxon>
        <taxon>Crypturellus</taxon>
    </lineage>
</organism>
<dbReference type="Gene3D" id="3.40.50.1820">
    <property type="entry name" value="alpha/beta hydrolase"/>
    <property type="match status" value="1"/>
</dbReference>
<dbReference type="InterPro" id="IPR029058">
    <property type="entry name" value="AB_hydrolase_fold"/>
</dbReference>
<keyword evidence="3" id="KW-0442">Lipid degradation</keyword>
<accession>A0A7K4K516</accession>
<keyword evidence="7" id="KW-1185">Reference proteome</keyword>
<sequence length="298" mass="33158">TVYSAVCAELASRGFVVAALEHRWDRAPRCPLPSRRPPERPPQPPSSRRRRDHSASATYFCAGEAGEALREEWIPYGQVPPGQKEFYFRNKQLHQRADECARALRLFEDVSRGQAVPNVLPDGFDLSVLQDSVDVSRAAVMGHSFGAVTAVLATVKEPRFGCAVALDAWMFPLEHARYPDVSKPVLFLNNDKFQTPESTARIRRLSSRNSDTKVVTILGSVHQSQSDITFLTGSVLNRILTTRGTLDPYKVLDITCQAALAFLQRHLDLNEDFDRWDQLLEGIGDSVVADAPSGRSKL</sequence>
<evidence type="ECO:0000256" key="3">
    <source>
        <dbReference type="ARBA" id="ARBA00022963"/>
    </source>
</evidence>
<feature type="non-terminal residue" evidence="6">
    <location>
        <position position="1"/>
    </location>
</feature>
<dbReference type="AlphaFoldDB" id="A0A7K4K516"/>
<dbReference type="GO" id="GO:0003847">
    <property type="term" value="F:1-alkyl-2-acetylglycerophosphocholine esterase activity"/>
    <property type="evidence" value="ECO:0007669"/>
    <property type="project" value="UniProtKB-EC"/>
</dbReference>
<keyword evidence="4" id="KW-0443">Lipid metabolism</keyword>
<evidence type="ECO:0000256" key="2">
    <source>
        <dbReference type="ARBA" id="ARBA00022801"/>
    </source>
</evidence>
<name>A0A7K4K516_9AVES</name>
<evidence type="ECO:0000256" key="4">
    <source>
        <dbReference type="ARBA" id="ARBA00023098"/>
    </source>
</evidence>